<dbReference type="GO" id="GO:0005739">
    <property type="term" value="C:mitochondrion"/>
    <property type="evidence" value="ECO:0007669"/>
    <property type="project" value="UniProtKB-SubCell"/>
</dbReference>
<dbReference type="InterPro" id="IPR029058">
    <property type="entry name" value="AB_hydrolase_fold"/>
</dbReference>
<evidence type="ECO:0000256" key="5">
    <source>
        <dbReference type="ARBA" id="ARBA00022824"/>
    </source>
</evidence>
<proteinExistence type="inferred from homology"/>
<dbReference type="Pfam" id="PF05057">
    <property type="entry name" value="DUF676"/>
    <property type="match status" value="1"/>
</dbReference>
<evidence type="ECO:0000256" key="4">
    <source>
        <dbReference type="ARBA" id="ARBA00007920"/>
    </source>
</evidence>
<evidence type="ECO:0000256" key="3">
    <source>
        <dbReference type="ARBA" id="ARBA00004370"/>
    </source>
</evidence>
<dbReference type="InterPro" id="IPR052374">
    <property type="entry name" value="SERAC1"/>
</dbReference>
<comment type="caution">
    <text evidence="9">The sequence shown here is derived from an EMBL/GenBank/DDBJ whole genome shotgun (WGS) entry which is preliminary data.</text>
</comment>
<evidence type="ECO:0000313" key="10">
    <source>
        <dbReference type="Proteomes" id="UP001303160"/>
    </source>
</evidence>
<comment type="subcellular location">
    <subcellularLocation>
        <location evidence="2">Endoplasmic reticulum</location>
    </subcellularLocation>
    <subcellularLocation>
        <location evidence="3">Membrane</location>
    </subcellularLocation>
    <subcellularLocation>
        <location evidence="1">Mitochondrion</location>
    </subcellularLocation>
</comment>
<dbReference type="EMBL" id="MU863891">
    <property type="protein sequence ID" value="KAK4203133.1"/>
    <property type="molecule type" value="Genomic_DNA"/>
</dbReference>
<dbReference type="PANTHER" id="PTHR48182">
    <property type="entry name" value="PROTEIN SERAC1"/>
    <property type="match status" value="1"/>
</dbReference>
<dbReference type="Proteomes" id="UP001303160">
    <property type="component" value="Unassembled WGS sequence"/>
</dbReference>
<evidence type="ECO:0000313" key="9">
    <source>
        <dbReference type="EMBL" id="KAK4203133.1"/>
    </source>
</evidence>
<organism evidence="9 10">
    <name type="scientific">Triangularia verruculosa</name>
    <dbReference type="NCBI Taxonomy" id="2587418"/>
    <lineage>
        <taxon>Eukaryota</taxon>
        <taxon>Fungi</taxon>
        <taxon>Dikarya</taxon>
        <taxon>Ascomycota</taxon>
        <taxon>Pezizomycotina</taxon>
        <taxon>Sordariomycetes</taxon>
        <taxon>Sordariomycetidae</taxon>
        <taxon>Sordariales</taxon>
        <taxon>Podosporaceae</taxon>
        <taxon>Triangularia</taxon>
    </lineage>
</organism>
<dbReference type="SUPFAM" id="SSF53474">
    <property type="entry name" value="alpha/beta-Hydrolases"/>
    <property type="match status" value="1"/>
</dbReference>
<feature type="non-terminal residue" evidence="9">
    <location>
        <position position="1"/>
    </location>
</feature>
<dbReference type="InterPro" id="IPR007751">
    <property type="entry name" value="DUF676_lipase-like"/>
</dbReference>
<evidence type="ECO:0000256" key="2">
    <source>
        <dbReference type="ARBA" id="ARBA00004240"/>
    </source>
</evidence>
<dbReference type="Gene3D" id="3.40.50.1820">
    <property type="entry name" value="alpha/beta hydrolase"/>
    <property type="match status" value="1"/>
</dbReference>
<accession>A0AAN6XLR4</accession>
<evidence type="ECO:0000256" key="1">
    <source>
        <dbReference type="ARBA" id="ARBA00004173"/>
    </source>
</evidence>
<evidence type="ECO:0000256" key="6">
    <source>
        <dbReference type="ARBA" id="ARBA00023128"/>
    </source>
</evidence>
<sequence>PFRSIVFIHGINGDPIKTWEYVRPSNDRKSNAAETVLWPRDLLPRAFPNARVLSFGYNGNLYRNRNESTPNIRELAHALLSDLTGQRQDIKLHRPIIFIAHCLGGLVVRKALHVATYNVRFHGVFEETIGILFFGTPHIPSAIDAWDHYAKFYPSFDRPAGRLSIGRPKRSRLVKTLQRDSEELIDLMTGFSGNTVPRWAIVSFYEPVKIPGAKALIVSATAAQLDIPDEIQRPIHADHATMCRFWSERDPTFREVCAEIKNMT</sequence>
<dbReference type="AlphaFoldDB" id="A0AAN6XLR4"/>
<name>A0AAN6XLR4_9PEZI</name>
<keyword evidence="7" id="KW-0472">Membrane</keyword>
<dbReference type="GO" id="GO:0016020">
    <property type="term" value="C:membrane"/>
    <property type="evidence" value="ECO:0007669"/>
    <property type="project" value="UniProtKB-SubCell"/>
</dbReference>
<reference evidence="9" key="2">
    <citation type="submission" date="2023-05" db="EMBL/GenBank/DDBJ databases">
        <authorList>
            <consortium name="Lawrence Berkeley National Laboratory"/>
            <person name="Steindorff A."/>
            <person name="Hensen N."/>
            <person name="Bonometti L."/>
            <person name="Westerberg I."/>
            <person name="Brannstrom I.O."/>
            <person name="Guillou S."/>
            <person name="Cros-Aarteil S."/>
            <person name="Calhoun S."/>
            <person name="Haridas S."/>
            <person name="Kuo A."/>
            <person name="Mondo S."/>
            <person name="Pangilinan J."/>
            <person name="Riley R."/>
            <person name="Labutti K."/>
            <person name="Andreopoulos B."/>
            <person name="Lipzen A."/>
            <person name="Chen C."/>
            <person name="Yanf M."/>
            <person name="Daum C."/>
            <person name="Ng V."/>
            <person name="Clum A."/>
            <person name="Ohm R."/>
            <person name="Martin F."/>
            <person name="Silar P."/>
            <person name="Natvig D."/>
            <person name="Lalanne C."/>
            <person name="Gautier V."/>
            <person name="Ament-Velasquez S.L."/>
            <person name="Kruys A."/>
            <person name="Hutchinson M.I."/>
            <person name="Powell A.J."/>
            <person name="Barry K."/>
            <person name="Miller A.N."/>
            <person name="Grigoriev I.V."/>
            <person name="Debuchy R."/>
            <person name="Gladieux P."/>
            <person name="Thoren M.H."/>
            <person name="Johannesson H."/>
        </authorList>
    </citation>
    <scope>NUCLEOTIDE SEQUENCE</scope>
    <source>
        <strain evidence="9">CBS 315.58</strain>
    </source>
</reference>
<keyword evidence="5" id="KW-0256">Endoplasmic reticulum</keyword>
<feature type="non-terminal residue" evidence="9">
    <location>
        <position position="264"/>
    </location>
</feature>
<comment type="similarity">
    <text evidence="4">Belongs to the putative lipase ROG1 family.</text>
</comment>
<protein>
    <recommendedName>
        <fullName evidence="8">DUF676 domain-containing protein</fullName>
    </recommendedName>
</protein>
<evidence type="ECO:0000256" key="7">
    <source>
        <dbReference type="ARBA" id="ARBA00023136"/>
    </source>
</evidence>
<feature type="domain" description="DUF676" evidence="8">
    <location>
        <begin position="5"/>
        <end position="139"/>
    </location>
</feature>
<gene>
    <name evidence="9" type="ORF">QBC40DRAFT_318486</name>
</gene>
<dbReference type="PANTHER" id="PTHR48182:SF2">
    <property type="entry name" value="PROTEIN SERAC1"/>
    <property type="match status" value="1"/>
</dbReference>
<evidence type="ECO:0000259" key="8">
    <source>
        <dbReference type="Pfam" id="PF05057"/>
    </source>
</evidence>
<reference evidence="9" key="1">
    <citation type="journal article" date="2023" name="Mol. Phylogenet. Evol.">
        <title>Genome-scale phylogeny and comparative genomics of the fungal order Sordariales.</title>
        <authorList>
            <person name="Hensen N."/>
            <person name="Bonometti L."/>
            <person name="Westerberg I."/>
            <person name="Brannstrom I.O."/>
            <person name="Guillou S."/>
            <person name="Cros-Aarteil S."/>
            <person name="Calhoun S."/>
            <person name="Haridas S."/>
            <person name="Kuo A."/>
            <person name="Mondo S."/>
            <person name="Pangilinan J."/>
            <person name="Riley R."/>
            <person name="LaButti K."/>
            <person name="Andreopoulos B."/>
            <person name="Lipzen A."/>
            <person name="Chen C."/>
            <person name="Yan M."/>
            <person name="Daum C."/>
            <person name="Ng V."/>
            <person name="Clum A."/>
            <person name="Steindorff A."/>
            <person name="Ohm R.A."/>
            <person name="Martin F."/>
            <person name="Silar P."/>
            <person name="Natvig D.O."/>
            <person name="Lalanne C."/>
            <person name="Gautier V."/>
            <person name="Ament-Velasquez S.L."/>
            <person name="Kruys A."/>
            <person name="Hutchinson M.I."/>
            <person name="Powell A.J."/>
            <person name="Barry K."/>
            <person name="Miller A.N."/>
            <person name="Grigoriev I.V."/>
            <person name="Debuchy R."/>
            <person name="Gladieux P."/>
            <person name="Hiltunen Thoren M."/>
            <person name="Johannesson H."/>
        </authorList>
    </citation>
    <scope>NUCLEOTIDE SEQUENCE</scope>
    <source>
        <strain evidence="9">CBS 315.58</strain>
    </source>
</reference>
<dbReference type="GO" id="GO:0005783">
    <property type="term" value="C:endoplasmic reticulum"/>
    <property type="evidence" value="ECO:0007669"/>
    <property type="project" value="UniProtKB-SubCell"/>
</dbReference>
<keyword evidence="6" id="KW-0496">Mitochondrion</keyword>
<keyword evidence="10" id="KW-1185">Reference proteome</keyword>